<feature type="binding site" evidence="9">
    <location>
        <position position="131"/>
    </location>
    <ligand>
        <name>L-citrulline</name>
        <dbReference type="ChEBI" id="CHEBI:57743"/>
    </ligand>
</feature>
<protein>
    <recommendedName>
        <fullName evidence="3 9">Argininosuccinate synthase</fullName>
        <ecNumber evidence="3 9">6.3.4.5</ecNumber>
    </recommendedName>
    <alternativeName>
        <fullName evidence="9">Citrulline--aspartate ligase</fullName>
    </alternativeName>
</protein>
<evidence type="ECO:0000313" key="13">
    <source>
        <dbReference type="Proteomes" id="UP000012313"/>
    </source>
</evidence>
<dbReference type="OrthoDB" id="9801641at2"/>
<comment type="catalytic activity">
    <reaction evidence="9">
        <text>L-citrulline + L-aspartate + ATP = 2-(N(omega)-L-arginino)succinate + AMP + diphosphate + H(+)</text>
        <dbReference type="Rhea" id="RHEA:10932"/>
        <dbReference type="ChEBI" id="CHEBI:15378"/>
        <dbReference type="ChEBI" id="CHEBI:29991"/>
        <dbReference type="ChEBI" id="CHEBI:30616"/>
        <dbReference type="ChEBI" id="CHEBI:33019"/>
        <dbReference type="ChEBI" id="CHEBI:57472"/>
        <dbReference type="ChEBI" id="CHEBI:57743"/>
        <dbReference type="ChEBI" id="CHEBI:456215"/>
        <dbReference type="EC" id="6.3.4.5"/>
    </reaction>
</comment>
<evidence type="ECO:0000313" key="12">
    <source>
        <dbReference type="EMBL" id="EMY76737.1"/>
    </source>
</evidence>
<feature type="binding site" evidence="9">
    <location>
        <position position="265"/>
    </location>
    <ligand>
        <name>L-citrulline</name>
        <dbReference type="ChEBI" id="CHEBI:57743"/>
    </ligand>
</feature>
<feature type="domain" description="Arginosuccinate synthase-like N-terminal" evidence="10">
    <location>
        <begin position="9"/>
        <end position="170"/>
    </location>
</feature>
<dbReference type="UniPathway" id="UPA00068">
    <property type="reaction ID" value="UER00113"/>
</dbReference>
<evidence type="ECO:0000256" key="4">
    <source>
        <dbReference type="ARBA" id="ARBA00022571"/>
    </source>
</evidence>
<feature type="binding site" evidence="9">
    <location>
        <begin position="13"/>
        <end position="21"/>
    </location>
    <ligand>
        <name>ATP</name>
        <dbReference type="ChEBI" id="CHEBI:30616"/>
    </ligand>
</feature>
<evidence type="ECO:0000256" key="9">
    <source>
        <dbReference type="HAMAP-Rule" id="MF_00005"/>
    </source>
</evidence>
<feature type="domain" description="Arginosuccinate synthase C-terminal" evidence="11">
    <location>
        <begin position="179"/>
        <end position="395"/>
    </location>
</feature>
<dbReference type="SUPFAM" id="SSF69864">
    <property type="entry name" value="Argininosuccinate synthetase, C-terminal domain"/>
    <property type="match status" value="1"/>
</dbReference>
<keyword evidence="5 9" id="KW-0436">Ligase</keyword>
<dbReference type="PANTHER" id="PTHR11587">
    <property type="entry name" value="ARGININOSUCCINATE SYNTHASE"/>
    <property type="match status" value="1"/>
</dbReference>
<keyword evidence="7 9" id="KW-0547">Nucleotide-binding</keyword>
<comment type="subcellular location">
    <subcellularLocation>
        <location evidence="9">Cytoplasm</location>
    </subcellularLocation>
</comment>
<dbReference type="GO" id="GO:0005524">
    <property type="term" value="F:ATP binding"/>
    <property type="evidence" value="ECO:0007669"/>
    <property type="project" value="UniProtKB-UniRule"/>
</dbReference>
<evidence type="ECO:0000256" key="2">
    <source>
        <dbReference type="ARBA" id="ARBA00011881"/>
    </source>
</evidence>
<dbReference type="GO" id="GO:0004055">
    <property type="term" value="F:argininosuccinate synthase activity"/>
    <property type="evidence" value="ECO:0007669"/>
    <property type="project" value="UniProtKB-UniRule"/>
</dbReference>
<sequence>MAQNKPVKKIVLAYSGGLDTSVILTWLKETYGCEVIAFTVDVGQKEELSGLEEKGIKTGASKVYIQDLRLEFARDFIFPAIQGNALYEMRYLLGTSLARPLIAKAMVEVAEKEGADAFAHGATGKGNDQVRFELGVKSLAPEKTIIAPWRIWSFGGRSDLIEYAKTKGIPVPVTAEKPYSMDRNLMHISYEGGILEDPYREPNENMFLLTTSPEKAPDAPEYLELDFQEGNCVAINGKKLNPLEVMENLNTIAGKHGVGRVDIVENRLVGIKSRGVYETPGGTVLFVAHRDLESITIDRDTQHHKDKLSIEFAELIYNGHWFSSRMKAVRAFISETQRYATGTVKVKLYKGTCSVVGRKSSVSLYNPEMATFEKEELYNQKDAEGFINIYGLPAQETARLRKK</sequence>
<dbReference type="GO" id="GO:0005737">
    <property type="term" value="C:cytoplasm"/>
    <property type="evidence" value="ECO:0007669"/>
    <property type="project" value="UniProtKB-SubCell"/>
</dbReference>
<dbReference type="GO" id="GO:0000053">
    <property type="term" value="P:argininosuccinate metabolic process"/>
    <property type="evidence" value="ECO:0007669"/>
    <property type="project" value="TreeGrafter"/>
</dbReference>
<evidence type="ECO:0000256" key="8">
    <source>
        <dbReference type="ARBA" id="ARBA00022840"/>
    </source>
</evidence>
<dbReference type="InterPro" id="IPR024074">
    <property type="entry name" value="AS_cat/multimer_dom_body"/>
</dbReference>
<evidence type="ECO:0000256" key="6">
    <source>
        <dbReference type="ARBA" id="ARBA00022605"/>
    </source>
</evidence>
<dbReference type="PROSITE" id="PS00564">
    <property type="entry name" value="ARGININOSUCCIN_SYN_1"/>
    <property type="match status" value="1"/>
</dbReference>
<dbReference type="Proteomes" id="UP000012313">
    <property type="component" value="Unassembled WGS sequence"/>
</dbReference>
<dbReference type="GO" id="GO:0006526">
    <property type="term" value="P:L-arginine biosynthetic process"/>
    <property type="evidence" value="ECO:0007669"/>
    <property type="project" value="UniProtKB-UniRule"/>
</dbReference>
<comment type="caution">
    <text evidence="12">The sequence shown here is derived from an EMBL/GenBank/DDBJ whole genome shotgun (WGS) entry which is preliminary data.</text>
</comment>
<dbReference type="FunFam" id="3.90.1260.10:FF:000007">
    <property type="entry name" value="Argininosuccinate synthase"/>
    <property type="match status" value="1"/>
</dbReference>
<feature type="binding site" evidence="9">
    <location>
        <position position="121"/>
    </location>
    <ligand>
        <name>ATP</name>
        <dbReference type="ChEBI" id="CHEBI:30616"/>
    </ligand>
</feature>
<feature type="binding site" evidence="9">
    <location>
        <position position="189"/>
    </location>
    <ligand>
        <name>L-citrulline</name>
        <dbReference type="ChEBI" id="CHEBI:57743"/>
    </ligand>
</feature>
<accession>N1WHC6</accession>
<gene>
    <name evidence="9 12" type="primary">argG</name>
    <name evidence="12" type="ORF">LEP1GSC060_3127</name>
</gene>
<feature type="binding site" evidence="9">
    <location>
        <position position="277"/>
    </location>
    <ligand>
        <name>L-citrulline</name>
        <dbReference type="ChEBI" id="CHEBI:57743"/>
    </ligand>
</feature>
<comment type="caution">
    <text evidence="9">Lacks conserved residue(s) required for the propagation of feature annotation.</text>
</comment>
<dbReference type="PROSITE" id="PS00565">
    <property type="entry name" value="ARGININOSUCCIN_SYN_2"/>
    <property type="match status" value="1"/>
</dbReference>
<dbReference type="GO" id="GO:0000050">
    <property type="term" value="P:urea cycle"/>
    <property type="evidence" value="ECO:0007669"/>
    <property type="project" value="TreeGrafter"/>
</dbReference>
<keyword evidence="4 9" id="KW-0055">Arginine biosynthesis</keyword>
<dbReference type="Gene3D" id="3.40.50.620">
    <property type="entry name" value="HUPs"/>
    <property type="match status" value="1"/>
</dbReference>
<dbReference type="Pfam" id="PF20979">
    <property type="entry name" value="Arginosuc_syn_C"/>
    <property type="match status" value="1"/>
</dbReference>
<feature type="binding site" evidence="9">
    <location>
        <position position="91"/>
    </location>
    <ligand>
        <name>L-citrulline</name>
        <dbReference type="ChEBI" id="CHEBI:57743"/>
    </ligand>
</feature>
<dbReference type="InterPro" id="IPR014729">
    <property type="entry name" value="Rossmann-like_a/b/a_fold"/>
</dbReference>
<dbReference type="Gene3D" id="3.90.1260.10">
    <property type="entry name" value="Argininosuccinate synthetase, chain A, domain 2"/>
    <property type="match status" value="1"/>
</dbReference>
<feature type="binding site" evidence="9">
    <location>
        <position position="127"/>
    </location>
    <ligand>
        <name>L-citrulline</name>
        <dbReference type="ChEBI" id="CHEBI:57743"/>
    </ligand>
</feature>
<dbReference type="FunFam" id="3.40.50.620:FF:000019">
    <property type="entry name" value="Argininosuccinate synthase"/>
    <property type="match status" value="1"/>
</dbReference>
<dbReference type="RefSeq" id="WP_003005876.1">
    <property type="nucleotide sequence ID" value="NZ_AOHC02000041.1"/>
</dbReference>
<evidence type="ECO:0000256" key="3">
    <source>
        <dbReference type="ARBA" id="ARBA00012286"/>
    </source>
</evidence>
<dbReference type="InterPro" id="IPR023434">
    <property type="entry name" value="Arginosuc_synth_type_1_subfam"/>
</dbReference>
<dbReference type="AlphaFoldDB" id="N1WHC6"/>
<comment type="pathway">
    <text evidence="1 9">Amino-acid biosynthesis; L-arginine biosynthesis; L-arginine from L-ornithine and carbamoyl phosphate: step 2/3.</text>
</comment>
<dbReference type="InterPro" id="IPR048268">
    <property type="entry name" value="Arginosuc_syn_C"/>
</dbReference>
<dbReference type="SUPFAM" id="SSF52402">
    <property type="entry name" value="Adenine nucleotide alpha hydrolases-like"/>
    <property type="match status" value="1"/>
</dbReference>
<dbReference type="NCBIfam" id="TIGR00032">
    <property type="entry name" value="argG"/>
    <property type="match status" value="1"/>
</dbReference>
<evidence type="ECO:0000256" key="7">
    <source>
        <dbReference type="ARBA" id="ARBA00022741"/>
    </source>
</evidence>
<reference evidence="12" key="1">
    <citation type="submission" date="2013-03" db="EMBL/GenBank/DDBJ databases">
        <authorList>
            <person name="Harkins D.M."/>
            <person name="Durkin A.S."/>
            <person name="Brinkac L.M."/>
            <person name="Haft D.H."/>
            <person name="Selengut J.D."/>
            <person name="Sanka R."/>
            <person name="DePew J."/>
            <person name="Purushe J."/>
            <person name="Hartskeerl R.A."/>
            <person name="Ahmed A."/>
            <person name="van der Linden H."/>
            <person name="Goris M.G.A."/>
            <person name="Vinetz J.M."/>
            <person name="Sutton G.G."/>
            <person name="Nierman W.C."/>
            <person name="Fouts D.E."/>
        </authorList>
    </citation>
    <scope>NUCLEOTIDE SEQUENCE [LARGE SCALE GENOMIC DNA]</scope>
    <source>
        <strain evidence="12">ICFT</strain>
    </source>
</reference>
<dbReference type="HAMAP" id="MF_00005">
    <property type="entry name" value="Arg_succ_synth_type1"/>
    <property type="match status" value="1"/>
</dbReference>
<feature type="binding site" evidence="9">
    <location>
        <position position="180"/>
    </location>
    <ligand>
        <name>L-citrulline</name>
        <dbReference type="ChEBI" id="CHEBI:57743"/>
    </ligand>
</feature>
<dbReference type="InterPro" id="IPR001518">
    <property type="entry name" value="Arginosuc_synth"/>
</dbReference>
<proteinExistence type="inferred from homology"/>
<keyword evidence="8 9" id="KW-0067">ATP-binding</keyword>
<dbReference type="CDD" id="cd01999">
    <property type="entry name" value="ASS"/>
    <property type="match status" value="1"/>
</dbReference>
<feature type="binding site" evidence="9">
    <location>
        <position position="96"/>
    </location>
    <ligand>
        <name>L-citrulline</name>
        <dbReference type="ChEBI" id="CHEBI:57743"/>
    </ligand>
</feature>
<keyword evidence="13" id="KW-1185">Reference proteome</keyword>
<evidence type="ECO:0000256" key="1">
    <source>
        <dbReference type="ARBA" id="ARBA00004967"/>
    </source>
</evidence>
<dbReference type="PANTHER" id="PTHR11587:SF2">
    <property type="entry name" value="ARGININOSUCCINATE SYNTHASE"/>
    <property type="match status" value="1"/>
</dbReference>
<dbReference type="NCBIfam" id="NF001770">
    <property type="entry name" value="PRK00509.1"/>
    <property type="match status" value="1"/>
</dbReference>
<keyword evidence="6 9" id="KW-0028">Amino-acid biosynthesis</keyword>
<dbReference type="EC" id="6.3.4.5" evidence="3 9"/>
<evidence type="ECO:0000259" key="10">
    <source>
        <dbReference type="Pfam" id="PF00764"/>
    </source>
</evidence>
<comment type="similarity">
    <text evidence="9">Belongs to the argininosuccinate synthase family. Type 1 subfamily.</text>
</comment>
<feature type="binding site" evidence="9">
    <location>
        <position position="127"/>
    </location>
    <ligand>
        <name>L-aspartate</name>
        <dbReference type="ChEBI" id="CHEBI:29991"/>
    </ligand>
</feature>
<dbReference type="InterPro" id="IPR048267">
    <property type="entry name" value="Arginosuc_syn_N"/>
</dbReference>
<feature type="binding site" evidence="9">
    <location>
        <position position="123"/>
    </location>
    <ligand>
        <name>L-aspartate</name>
        <dbReference type="ChEBI" id="CHEBI:29991"/>
    </ligand>
</feature>
<evidence type="ECO:0000259" key="11">
    <source>
        <dbReference type="Pfam" id="PF20979"/>
    </source>
</evidence>
<keyword evidence="9" id="KW-0963">Cytoplasm</keyword>
<evidence type="ECO:0000256" key="5">
    <source>
        <dbReference type="ARBA" id="ARBA00022598"/>
    </source>
</evidence>
<dbReference type="Pfam" id="PF00764">
    <property type="entry name" value="Arginosuc_synth"/>
    <property type="match status" value="1"/>
</dbReference>
<dbReference type="Gene3D" id="1.20.5.470">
    <property type="entry name" value="Single helix bin"/>
    <property type="match status" value="1"/>
</dbReference>
<dbReference type="EMBL" id="AOHC02000041">
    <property type="protein sequence ID" value="EMY76737.1"/>
    <property type="molecule type" value="Genomic_DNA"/>
</dbReference>
<organism evidence="12 13">
    <name type="scientific">Leptospira weilii serovar Ranarum str. ICFT</name>
    <dbReference type="NCBI Taxonomy" id="1218598"/>
    <lineage>
        <taxon>Bacteria</taxon>
        <taxon>Pseudomonadati</taxon>
        <taxon>Spirochaetota</taxon>
        <taxon>Spirochaetia</taxon>
        <taxon>Leptospirales</taxon>
        <taxon>Leptospiraceae</taxon>
        <taxon>Leptospira</taxon>
    </lineage>
</organism>
<dbReference type="STRING" id="1218598.LEP1GSC060_3127"/>
<dbReference type="InterPro" id="IPR018223">
    <property type="entry name" value="Arginosuc_synth_CS"/>
</dbReference>
<name>N1WHC6_9LEPT</name>
<comment type="subunit">
    <text evidence="2 9">Homotetramer.</text>
</comment>
<feature type="binding site" evidence="9">
    <location>
        <position position="128"/>
    </location>
    <ligand>
        <name>L-aspartate</name>
        <dbReference type="ChEBI" id="CHEBI:29991"/>
    </ligand>
</feature>